<keyword evidence="4 7" id="KW-0812">Transmembrane</keyword>
<feature type="transmembrane region" description="Helical" evidence="7">
    <location>
        <begin position="285"/>
        <end position="306"/>
    </location>
</feature>
<sequence>MKIRNHMIIRFILLTGDIIAINLGFLSAYWLRFNSGILESPHGVPDAGQYIQILPILTLVFIFLMRGEKLYSIKSRLSIVDEFFLIIRAVTITIFILMAGTFVYREFSFSRGTLSISWLIIIIFINAWRFLINKIRFFIRKHFGKTRNLVIAGDDAIVERLITHIANDPHWDYNVIGVLRITTISSGTVNGIPVLGKLENFKNIFFKKKIDELIVTDLEIPRQKMIEILMECEKKLIEFRVVADLLGMMTSAVDMRTIDGIPLLGLKESPLHEGFNRFLKRMMDITFSLAGLIILSPLFLIIAVIIKLDSLGPIFYRQKRIGEDGTRFAMIKFRTMINNAEKGTGRVWTKKDDPRRTRTGAFLRRYNLDELPQLINVFIGDMSLVGPRPERPHFVEKFKQSVPRYMARHKIKSGMTGWAQVNGLRGNTSIEERTKYDLYYIENWSISFDIKILCMSIFALKNAY</sequence>
<keyword evidence="10" id="KW-1185">Reference proteome</keyword>
<comment type="caution">
    <text evidence="9">The sequence shown here is derived from an EMBL/GenBank/DDBJ whole genome shotgun (WGS) entry which is preliminary data.</text>
</comment>
<dbReference type="Pfam" id="PF13727">
    <property type="entry name" value="CoA_binding_3"/>
    <property type="match status" value="1"/>
</dbReference>
<evidence type="ECO:0000256" key="2">
    <source>
        <dbReference type="ARBA" id="ARBA00006464"/>
    </source>
</evidence>
<feature type="transmembrane region" description="Helical" evidence="7">
    <location>
        <begin position="7"/>
        <end position="30"/>
    </location>
</feature>
<dbReference type="PANTHER" id="PTHR30576">
    <property type="entry name" value="COLANIC BIOSYNTHESIS UDP-GLUCOSE LIPID CARRIER TRANSFERASE"/>
    <property type="match status" value="1"/>
</dbReference>
<dbReference type="PATRIC" id="fig|1609969.3.peg.934"/>
<evidence type="ECO:0000259" key="8">
    <source>
        <dbReference type="Pfam" id="PF02397"/>
    </source>
</evidence>
<evidence type="ECO:0000256" key="7">
    <source>
        <dbReference type="SAM" id="Phobius"/>
    </source>
</evidence>
<dbReference type="GO" id="GO:0016780">
    <property type="term" value="F:phosphotransferase activity, for other substituted phosphate groups"/>
    <property type="evidence" value="ECO:0007669"/>
    <property type="project" value="TreeGrafter"/>
</dbReference>
<gene>
    <name evidence="9" type="ORF">OMAG_000869</name>
</gene>
<dbReference type="PANTHER" id="PTHR30576:SF0">
    <property type="entry name" value="UNDECAPRENYL-PHOSPHATE N-ACETYLGALACTOSAMINYL 1-PHOSPHATE TRANSFERASE-RELATED"/>
    <property type="match status" value="1"/>
</dbReference>
<dbReference type="InterPro" id="IPR017473">
    <property type="entry name" value="Undecaprenyl-P_gluc_Ptfrase"/>
</dbReference>
<dbReference type="Proteomes" id="UP000033428">
    <property type="component" value="Unassembled WGS sequence"/>
</dbReference>
<reference evidence="9 10" key="1">
    <citation type="submission" date="2015-02" db="EMBL/GenBank/DDBJ databases">
        <title>Single-cell genomics of uncultivated deep-branching MTB reveals a conserved set of magnetosome genes.</title>
        <authorList>
            <person name="Kolinko S."/>
            <person name="Richter M."/>
            <person name="Glockner F.O."/>
            <person name="Brachmann A."/>
            <person name="Schuler D."/>
        </authorList>
    </citation>
    <scope>NUCLEOTIDE SEQUENCE [LARGE SCALE GENOMIC DNA]</scope>
    <source>
        <strain evidence="9">SKK-01</strain>
    </source>
</reference>
<dbReference type="NCBIfam" id="TIGR03025">
    <property type="entry name" value="EPS_sugtrans"/>
    <property type="match status" value="1"/>
</dbReference>
<dbReference type="EMBL" id="JYNY01000197">
    <property type="protein sequence ID" value="KJJ85259.1"/>
    <property type="molecule type" value="Genomic_DNA"/>
</dbReference>
<dbReference type="InterPro" id="IPR003362">
    <property type="entry name" value="Bact_transf"/>
</dbReference>
<dbReference type="AlphaFoldDB" id="A0A0F0CTB3"/>
<feature type="transmembrane region" description="Helical" evidence="7">
    <location>
        <begin position="116"/>
        <end position="132"/>
    </location>
</feature>
<name>A0A0F0CTB3_9BACT</name>
<dbReference type="InterPro" id="IPR017475">
    <property type="entry name" value="EPS_sugar_tfrase"/>
</dbReference>
<keyword evidence="3 9" id="KW-0808">Transferase</keyword>
<organism evidence="9 10">
    <name type="scientific">Candidatus Omnitrophus magneticus</name>
    <dbReference type="NCBI Taxonomy" id="1609969"/>
    <lineage>
        <taxon>Bacteria</taxon>
        <taxon>Pseudomonadati</taxon>
        <taxon>Candidatus Omnitrophota</taxon>
        <taxon>Candidatus Omnitrophus</taxon>
    </lineage>
</organism>
<evidence type="ECO:0000313" key="10">
    <source>
        <dbReference type="Proteomes" id="UP000033428"/>
    </source>
</evidence>
<keyword evidence="6 7" id="KW-0472">Membrane</keyword>
<evidence type="ECO:0000256" key="3">
    <source>
        <dbReference type="ARBA" id="ARBA00022679"/>
    </source>
</evidence>
<evidence type="ECO:0000256" key="6">
    <source>
        <dbReference type="ARBA" id="ARBA00023136"/>
    </source>
</evidence>
<dbReference type="GO" id="GO:0016020">
    <property type="term" value="C:membrane"/>
    <property type="evidence" value="ECO:0007669"/>
    <property type="project" value="UniProtKB-SubCell"/>
</dbReference>
<evidence type="ECO:0000256" key="5">
    <source>
        <dbReference type="ARBA" id="ARBA00022989"/>
    </source>
</evidence>
<dbReference type="Pfam" id="PF02397">
    <property type="entry name" value="Bac_transf"/>
    <property type="match status" value="1"/>
</dbReference>
<accession>A0A0F0CTB3</accession>
<evidence type="ECO:0000313" key="9">
    <source>
        <dbReference type="EMBL" id="KJJ85259.1"/>
    </source>
</evidence>
<comment type="similarity">
    <text evidence="2">Belongs to the bacterial sugar transferase family.</text>
</comment>
<evidence type="ECO:0000256" key="4">
    <source>
        <dbReference type="ARBA" id="ARBA00022692"/>
    </source>
</evidence>
<feature type="transmembrane region" description="Helical" evidence="7">
    <location>
        <begin position="50"/>
        <end position="67"/>
    </location>
</feature>
<evidence type="ECO:0000256" key="1">
    <source>
        <dbReference type="ARBA" id="ARBA00004141"/>
    </source>
</evidence>
<keyword evidence="5 7" id="KW-1133">Transmembrane helix</keyword>
<feature type="domain" description="Bacterial sugar transferase" evidence="8">
    <location>
        <begin position="280"/>
        <end position="459"/>
    </location>
</feature>
<dbReference type="NCBIfam" id="TIGR03023">
    <property type="entry name" value="WcaJ_sugtrans"/>
    <property type="match status" value="1"/>
</dbReference>
<protein>
    <submittedName>
        <fullName evidence="9">UDP-phosphate glucose phosphotransferase</fullName>
    </submittedName>
</protein>
<comment type="subcellular location">
    <subcellularLocation>
        <location evidence="1">Membrane</location>
        <topology evidence="1">Multi-pass membrane protein</topology>
    </subcellularLocation>
</comment>
<proteinExistence type="inferred from homology"/>
<dbReference type="Gene3D" id="3.40.50.720">
    <property type="entry name" value="NAD(P)-binding Rossmann-like Domain"/>
    <property type="match status" value="1"/>
</dbReference>
<feature type="transmembrane region" description="Helical" evidence="7">
    <location>
        <begin position="79"/>
        <end position="104"/>
    </location>
</feature>